<accession>A0A2M9DDF9</accession>
<dbReference type="Pfam" id="PF18856">
    <property type="entry name" value="baeRF_family12"/>
    <property type="match status" value="1"/>
</dbReference>
<dbReference type="STRING" id="1267768.BV394_08165"/>
<proteinExistence type="predicted"/>
<sequence length="152" mass="17026">MPEMKNGTWVVVTDSEKALILVNDGDAEYPNLNVWRKETQDNPPTRDQAANRPGRFNDGPSPQRSAVADTDWHELAKERFAEDLAEILNEQALKQGFERLVLVAGPSVLGNLRKALHAEVEKRIIFELDKNLAGQPMDEIERHIQDAMGNAA</sequence>
<keyword evidence="2" id="KW-1185">Reference proteome</keyword>
<evidence type="ECO:0000313" key="1">
    <source>
        <dbReference type="EMBL" id="APX89694.1"/>
    </source>
</evidence>
<organism evidence="1 2">
    <name type="scientific">Brevirhabdus pacifica</name>
    <dbReference type="NCBI Taxonomy" id="1267768"/>
    <lineage>
        <taxon>Bacteria</taxon>
        <taxon>Pseudomonadati</taxon>
        <taxon>Pseudomonadota</taxon>
        <taxon>Alphaproteobacteria</taxon>
        <taxon>Rhodobacterales</taxon>
        <taxon>Paracoccaceae</taxon>
        <taxon>Brevirhabdus</taxon>
    </lineage>
</organism>
<dbReference type="InterPro" id="IPR041374">
    <property type="entry name" value="BaeRF_family12"/>
</dbReference>
<evidence type="ECO:0000313" key="2">
    <source>
        <dbReference type="Proteomes" id="UP000187266"/>
    </source>
</evidence>
<name>A0A1U7DI74_9RHOB</name>
<dbReference type="EMBL" id="CP019124">
    <property type="protein sequence ID" value="APX89694.1"/>
    <property type="molecule type" value="Genomic_DNA"/>
</dbReference>
<dbReference type="AlphaFoldDB" id="A0A1U7DI74"/>
<dbReference type="OrthoDB" id="9812459at2"/>
<protein>
    <submittedName>
        <fullName evidence="1">Host attachment protein</fullName>
    </submittedName>
</protein>
<accession>A0A1U7DI74</accession>
<gene>
    <name evidence="1" type="ORF">BV394_08165</name>
</gene>
<reference evidence="1 2" key="1">
    <citation type="submission" date="2017-01" db="EMBL/GenBank/DDBJ databases">
        <title>Genomic analysis of Xuhuaishuia manganoxidans DY6-4.</title>
        <authorList>
            <person name="Wang X."/>
        </authorList>
    </citation>
    <scope>NUCLEOTIDE SEQUENCE [LARGE SCALE GENOMIC DNA]</scope>
    <source>
        <strain evidence="1 2">DY6-4</strain>
    </source>
</reference>
<dbReference type="Proteomes" id="UP000187266">
    <property type="component" value="Chromosome"/>
</dbReference>
<dbReference type="RefSeq" id="WP_076979716.1">
    <property type="nucleotide sequence ID" value="NZ_CP019124.1"/>
</dbReference>